<dbReference type="PANTHER" id="PTHR15020:SF50">
    <property type="entry name" value="UPF0659 PROTEIN YMR090W"/>
    <property type="match status" value="1"/>
</dbReference>
<protein>
    <submittedName>
        <fullName evidence="2">NAD dependent epimerase/dehydratase</fullName>
    </submittedName>
</protein>
<dbReference type="PANTHER" id="PTHR15020">
    <property type="entry name" value="FLAVIN REDUCTASE-RELATED"/>
    <property type="match status" value="1"/>
</dbReference>
<dbReference type="SUPFAM" id="SSF51735">
    <property type="entry name" value="NAD(P)-binding Rossmann-fold domains"/>
    <property type="match status" value="1"/>
</dbReference>
<feature type="domain" description="NAD(P)-binding" evidence="1">
    <location>
        <begin position="3"/>
        <end position="154"/>
    </location>
</feature>
<sequence>MTVYGMIRKEEQAQTIKELGGHPILADLEGNVDKAVDNMEAIIFAAGPGPKTGPDKTTAVDKNGAIKLVDAAKKKGIERFVMLSSVGSDNPEQAQEEMRHYLEAKHDADEHLKASGLTYTIVRPVALTNEQAIGKIFADEKVADVASVLAQSVTEEKTFNKTFEIFSGTLPIKEALNNM</sequence>
<dbReference type="InterPro" id="IPR036291">
    <property type="entry name" value="NAD(P)-bd_dom_sf"/>
</dbReference>
<dbReference type="Proteomes" id="UP000182110">
    <property type="component" value="Unassembled WGS sequence"/>
</dbReference>
<comment type="caution">
    <text evidence="2">The sequence shown here is derived from an EMBL/GenBank/DDBJ whole genome shotgun (WGS) entry which is preliminary data.</text>
</comment>
<evidence type="ECO:0000313" key="2">
    <source>
        <dbReference type="EMBL" id="CEG30385.1"/>
    </source>
</evidence>
<dbReference type="CDD" id="cd05243">
    <property type="entry name" value="SDR_a5"/>
    <property type="match status" value="1"/>
</dbReference>
<keyword evidence="3" id="KW-1185">Reference proteome</keyword>
<evidence type="ECO:0000259" key="1">
    <source>
        <dbReference type="Pfam" id="PF13460"/>
    </source>
</evidence>
<name>A0AAN2TQQ6_9BACI</name>
<dbReference type="Pfam" id="PF13460">
    <property type="entry name" value="NAD_binding_10"/>
    <property type="match status" value="1"/>
</dbReference>
<dbReference type="InterPro" id="IPR016040">
    <property type="entry name" value="NAD(P)-bd_dom"/>
</dbReference>
<dbReference type="EMBL" id="CCXW01000001">
    <property type="protein sequence ID" value="CEG30385.1"/>
    <property type="molecule type" value="Genomic_DNA"/>
</dbReference>
<organism evidence="2 3">
    <name type="scientific">Peribacillus simplex</name>
    <dbReference type="NCBI Taxonomy" id="1478"/>
    <lineage>
        <taxon>Bacteria</taxon>
        <taxon>Bacillati</taxon>
        <taxon>Bacillota</taxon>
        <taxon>Bacilli</taxon>
        <taxon>Bacillales</taxon>
        <taxon>Bacillaceae</taxon>
        <taxon>Peribacillus</taxon>
    </lineage>
</organism>
<accession>A0AAN2TQQ6</accession>
<dbReference type="AlphaFoldDB" id="A0AAN2TQQ6"/>
<dbReference type="Gene3D" id="3.40.50.720">
    <property type="entry name" value="NAD(P)-binding Rossmann-like Domain"/>
    <property type="match status" value="1"/>
</dbReference>
<proteinExistence type="predicted"/>
<gene>
    <name evidence="2" type="ORF">BN1180_00489</name>
</gene>
<evidence type="ECO:0000313" key="3">
    <source>
        <dbReference type="Proteomes" id="UP000182110"/>
    </source>
</evidence>
<reference evidence="2 3" key="1">
    <citation type="journal article" date="2014" name="Genome Announc.">
        <title>Genome Sequence of Bacillus simplex Strain P558, Isolated from a Human Fecal Sample.</title>
        <authorList>
            <person name="Croce O."/>
            <person name="Hugon P."/>
            <person name="Lagier J.C."/>
            <person name="Bibi F."/>
            <person name="Robert C."/>
            <person name="Azhar E.I."/>
            <person name="Raoult D."/>
            <person name="Fournier P.E."/>
        </authorList>
    </citation>
    <scope>NUCLEOTIDE SEQUENCE [LARGE SCALE GENOMIC DNA]</scope>
    <source>
        <strain evidence="2 3">P558</strain>
    </source>
</reference>